<dbReference type="EMBL" id="JAYRBN010000041">
    <property type="protein sequence ID" value="KAL2745714.1"/>
    <property type="molecule type" value="Genomic_DNA"/>
</dbReference>
<name>A0ABD2CLM3_VESMC</name>
<evidence type="ECO:0000313" key="2">
    <source>
        <dbReference type="Proteomes" id="UP001607303"/>
    </source>
</evidence>
<proteinExistence type="predicted"/>
<sequence length="69" mass="7766">MPWRVYTERTEGIAMPVICYGRTRRDRGSVRFGSVGLGWVELGWVGLEGKRSTRIYSQGKETSPAQTST</sequence>
<evidence type="ECO:0000313" key="1">
    <source>
        <dbReference type="EMBL" id="KAL2745714.1"/>
    </source>
</evidence>
<comment type="caution">
    <text evidence="1">The sequence shown here is derived from an EMBL/GenBank/DDBJ whole genome shotgun (WGS) entry which is preliminary data.</text>
</comment>
<organism evidence="1 2">
    <name type="scientific">Vespula maculifrons</name>
    <name type="common">Eastern yellow jacket</name>
    <name type="synonym">Wasp</name>
    <dbReference type="NCBI Taxonomy" id="7453"/>
    <lineage>
        <taxon>Eukaryota</taxon>
        <taxon>Metazoa</taxon>
        <taxon>Ecdysozoa</taxon>
        <taxon>Arthropoda</taxon>
        <taxon>Hexapoda</taxon>
        <taxon>Insecta</taxon>
        <taxon>Pterygota</taxon>
        <taxon>Neoptera</taxon>
        <taxon>Endopterygota</taxon>
        <taxon>Hymenoptera</taxon>
        <taxon>Apocrita</taxon>
        <taxon>Aculeata</taxon>
        <taxon>Vespoidea</taxon>
        <taxon>Vespidae</taxon>
        <taxon>Vespinae</taxon>
        <taxon>Vespula</taxon>
    </lineage>
</organism>
<protein>
    <submittedName>
        <fullName evidence="1">Uncharacterized protein</fullName>
    </submittedName>
</protein>
<keyword evidence="2" id="KW-1185">Reference proteome</keyword>
<dbReference type="Proteomes" id="UP001607303">
    <property type="component" value="Unassembled WGS sequence"/>
</dbReference>
<gene>
    <name evidence="1" type="ORF">V1477_006105</name>
</gene>
<reference evidence="1 2" key="1">
    <citation type="journal article" date="2024" name="Ann. Entomol. Soc. Am.">
        <title>Genomic analyses of the southern and eastern yellowjacket wasps (Hymenoptera: Vespidae) reveal evolutionary signatures of social life.</title>
        <authorList>
            <person name="Catto M.A."/>
            <person name="Caine P.B."/>
            <person name="Orr S.E."/>
            <person name="Hunt B.G."/>
            <person name="Goodisman M.A.D."/>
        </authorList>
    </citation>
    <scope>NUCLEOTIDE SEQUENCE [LARGE SCALE GENOMIC DNA]</scope>
    <source>
        <strain evidence="1">232</strain>
        <tissue evidence="1">Head and thorax</tissue>
    </source>
</reference>
<dbReference type="AlphaFoldDB" id="A0ABD2CLM3"/>
<accession>A0ABD2CLM3</accession>